<accession>A0A1H1UK78</accession>
<dbReference type="SMART" id="SM00226">
    <property type="entry name" value="LMWPc"/>
    <property type="match status" value="1"/>
</dbReference>
<evidence type="ECO:0000259" key="1">
    <source>
        <dbReference type="SMART" id="SM00226"/>
    </source>
</evidence>
<evidence type="ECO:0000313" key="3">
    <source>
        <dbReference type="Proteomes" id="UP000199092"/>
    </source>
</evidence>
<dbReference type="SUPFAM" id="SSF52788">
    <property type="entry name" value="Phosphotyrosine protein phosphatases I"/>
    <property type="match status" value="1"/>
</dbReference>
<reference evidence="2 3" key="1">
    <citation type="submission" date="2016-10" db="EMBL/GenBank/DDBJ databases">
        <authorList>
            <person name="de Groot N.N."/>
        </authorList>
    </citation>
    <scope>NUCLEOTIDE SEQUENCE [LARGE SCALE GENOMIC DNA]</scope>
    <source>
        <strain evidence="2 3">DSM 21741</strain>
    </source>
</reference>
<dbReference type="OrthoDB" id="3828666at2"/>
<feature type="domain" description="Phosphotyrosine protein phosphatase I" evidence="1">
    <location>
        <begin position="13"/>
        <end position="121"/>
    </location>
</feature>
<dbReference type="RefSeq" id="WP_091412995.1">
    <property type="nucleotide sequence ID" value="NZ_LT629749.1"/>
</dbReference>
<protein>
    <submittedName>
        <fullName evidence="2">Protein-tyrosine-phosphatase</fullName>
    </submittedName>
</protein>
<sequence>MATLTAPPTGRRPRVLFVGPDAGSTQIAAGVLRQVTGDAVVVGTSGTRPPDPSRRTDEMLVAMGLDPADERLLSAGSLRAADRVVVLGAEVDVARLPGPRYERWDLETDDLLTRVEALADELTAAPVVEAPTTLRARVRAWAPVLRRRLRRR</sequence>
<evidence type="ECO:0000313" key="2">
    <source>
        <dbReference type="EMBL" id="SDS72711.1"/>
    </source>
</evidence>
<gene>
    <name evidence="2" type="ORF">SAMN04488543_2270</name>
</gene>
<dbReference type="AlphaFoldDB" id="A0A1H1UK78"/>
<keyword evidence="3" id="KW-1185">Reference proteome</keyword>
<dbReference type="Gene3D" id="3.40.50.2300">
    <property type="match status" value="1"/>
</dbReference>
<dbReference type="STRING" id="546871.SAMN04488543_2270"/>
<proteinExistence type="predicted"/>
<dbReference type="InterPro" id="IPR023485">
    <property type="entry name" value="Ptyr_pPase"/>
</dbReference>
<dbReference type="EMBL" id="LT629749">
    <property type="protein sequence ID" value="SDS72711.1"/>
    <property type="molecule type" value="Genomic_DNA"/>
</dbReference>
<dbReference type="Proteomes" id="UP000199092">
    <property type="component" value="Chromosome I"/>
</dbReference>
<organism evidence="2 3">
    <name type="scientific">Friedmanniella luteola</name>
    <dbReference type="NCBI Taxonomy" id="546871"/>
    <lineage>
        <taxon>Bacteria</taxon>
        <taxon>Bacillati</taxon>
        <taxon>Actinomycetota</taxon>
        <taxon>Actinomycetes</taxon>
        <taxon>Propionibacteriales</taxon>
        <taxon>Nocardioidaceae</taxon>
        <taxon>Friedmanniella</taxon>
    </lineage>
</organism>
<dbReference type="InterPro" id="IPR036196">
    <property type="entry name" value="Ptyr_pPase_sf"/>
</dbReference>
<name>A0A1H1UK78_9ACTN</name>